<evidence type="ECO:0000313" key="2">
    <source>
        <dbReference type="EMBL" id="CAF3863613.1"/>
    </source>
</evidence>
<name>A0A8S2KS00_9BILA</name>
<accession>A0A8S2KS00</accession>
<dbReference type="AlphaFoldDB" id="A0A8S2KS00"/>
<feature type="compositionally biased region" description="Acidic residues" evidence="1">
    <location>
        <begin position="513"/>
        <end position="533"/>
    </location>
</feature>
<dbReference type="Proteomes" id="UP000681967">
    <property type="component" value="Unassembled WGS sequence"/>
</dbReference>
<comment type="caution">
    <text evidence="2">The sequence shown here is derived from an EMBL/GenBank/DDBJ whole genome shotgun (WGS) entry which is preliminary data.</text>
</comment>
<feature type="region of interest" description="Disordered" evidence="1">
    <location>
        <begin position="459"/>
        <end position="533"/>
    </location>
</feature>
<reference evidence="2" key="1">
    <citation type="submission" date="2021-02" db="EMBL/GenBank/DDBJ databases">
        <authorList>
            <person name="Nowell W R."/>
        </authorList>
    </citation>
    <scope>NUCLEOTIDE SEQUENCE</scope>
</reference>
<feature type="compositionally biased region" description="Basic and acidic residues" evidence="1">
    <location>
        <begin position="459"/>
        <end position="491"/>
    </location>
</feature>
<dbReference type="Proteomes" id="UP000681720">
    <property type="component" value="Unassembled WGS sequence"/>
</dbReference>
<evidence type="ECO:0000313" key="3">
    <source>
        <dbReference type="EMBL" id="CAF3906577.1"/>
    </source>
</evidence>
<organism evidence="2 4">
    <name type="scientific">Rotaria magnacalcarata</name>
    <dbReference type="NCBI Taxonomy" id="392030"/>
    <lineage>
        <taxon>Eukaryota</taxon>
        <taxon>Metazoa</taxon>
        <taxon>Spiralia</taxon>
        <taxon>Gnathifera</taxon>
        <taxon>Rotifera</taxon>
        <taxon>Eurotatoria</taxon>
        <taxon>Bdelloidea</taxon>
        <taxon>Philodinida</taxon>
        <taxon>Philodinidae</taxon>
        <taxon>Rotaria</taxon>
    </lineage>
</organism>
<sequence length="533" mass="60225">MQRYNSIESIGSITSSCRGGEKKSPPTHVIVQREGDNKMVLLPVTHLVNGSVTGIKINNTATFKEDINSRKQQRGKIIQLGTKEVCVEQLQVFEMAANVDHENITDCDIDEADDNEQYNNRKQSFKKKQTTSLVSSSCVSKGSKSSLSNNSMKQARTIVKNKDDIKSKFLQIDEEKDEASGNEDEAFINKCNDSSSSNKSSTKSICKSTTNKCKTTTKRVPTDKSIIERQGKSQHACKSQIVINPRVENTNNLQNDAALINFPSSGQEARFLDSGNRDMVNRYDYLSKRCNELSQENAALRSHIDRLTKENSDIRRSTMLDELRSQICILAKKTLQQEIKSTLKIKFFLAIPDASGRQWFINMGKYFSNKAPNADIKQYATALKITDPRDLIACIEDTTSNTTRQVVKLLYSSEQLIEMVGPEVPEETRSVIREFAEAQKGPISDLKFNEAINGVFRSKKSEMRKKEPENKSITKDNNNDVDKSTNRRDKGQLTLEQMMSKTQHSKSNHLNFDEENHDVEENNDGEESTEENE</sequence>
<protein>
    <submittedName>
        <fullName evidence="2">Uncharacterized protein</fullName>
    </submittedName>
</protein>
<proteinExistence type="predicted"/>
<dbReference type="EMBL" id="CAJOBH010002437">
    <property type="protein sequence ID" value="CAF3906577.1"/>
    <property type="molecule type" value="Genomic_DNA"/>
</dbReference>
<gene>
    <name evidence="3" type="ORF">BYL167_LOCUS8754</name>
    <name evidence="2" type="ORF">GIL414_LOCUS4630</name>
</gene>
<evidence type="ECO:0000313" key="4">
    <source>
        <dbReference type="Proteomes" id="UP000681720"/>
    </source>
</evidence>
<dbReference type="EMBL" id="CAJOBJ010001140">
    <property type="protein sequence ID" value="CAF3863613.1"/>
    <property type="molecule type" value="Genomic_DNA"/>
</dbReference>
<evidence type="ECO:0000256" key="1">
    <source>
        <dbReference type="SAM" id="MobiDB-lite"/>
    </source>
</evidence>